<dbReference type="eggNOG" id="ENOG502QY75">
    <property type="taxonomic scope" value="Eukaryota"/>
</dbReference>
<sequence>MRRWLQHQPRLPPSCSPTYSSCMLRVPAQHRISRRLPPQLIGGGWRQPTPPLRRTRVVASSDRQVPAAASSNSQSDDEQQAKPGLFVNILKPLRDFGIGRTSMVQGSVGLFVFSGIGFALMLIAWARGGQLGRRGQGYQAILEFPVACGITVGTPVRIRGVPVGGVLSVQPSLEKVDVLVEMKDSTTVIPRNSLIEANQSGLIAEPLIDITPQTPVPQYQANPLDEDCEKEGLVVCHQGRIRGERGVALDDLVYLCTKIARQMDTQGVDRVFEAMESARAAIEDAKPLLSQAVKLSDEILPLLTELRAGNLVGNVEALTQVAAEAAADIQRLQTEVLTENNVKALRESVQTLTKTLHHIERITGDLGGLTGDTRVTNHLKQLIEALSRIVVD</sequence>
<dbReference type="Pfam" id="PF02470">
    <property type="entry name" value="MlaD"/>
    <property type="match status" value="1"/>
</dbReference>
<dbReference type="OrthoDB" id="1924069at2759"/>
<dbReference type="InParanoid" id="E1ZQ59"/>
<protein>
    <recommendedName>
        <fullName evidence="3">Mce/MlaD domain-containing protein</fullName>
    </recommendedName>
</protein>
<dbReference type="FunCoup" id="E1ZQ59">
    <property type="interactions" value="713"/>
</dbReference>
<keyword evidence="2" id="KW-0812">Transmembrane</keyword>
<dbReference type="InterPro" id="IPR039342">
    <property type="entry name" value="TGD2-like"/>
</dbReference>
<dbReference type="InterPro" id="IPR003399">
    <property type="entry name" value="Mce/MlaD"/>
</dbReference>
<dbReference type="EMBL" id="GL433858">
    <property type="protein sequence ID" value="EFN52182.1"/>
    <property type="molecule type" value="Genomic_DNA"/>
</dbReference>
<dbReference type="OMA" id="WYLFAEF"/>
<dbReference type="GO" id="GO:0009706">
    <property type="term" value="C:chloroplast inner membrane"/>
    <property type="evidence" value="ECO:0007669"/>
    <property type="project" value="TreeGrafter"/>
</dbReference>
<feature type="transmembrane region" description="Helical" evidence="2">
    <location>
        <begin position="108"/>
        <end position="126"/>
    </location>
</feature>
<name>E1ZQ59_CHLVA</name>
<keyword evidence="2" id="KW-1133">Transmembrane helix</keyword>
<evidence type="ECO:0000313" key="5">
    <source>
        <dbReference type="Proteomes" id="UP000008141"/>
    </source>
</evidence>
<dbReference type="GO" id="GO:0005319">
    <property type="term" value="F:lipid transporter activity"/>
    <property type="evidence" value="ECO:0007669"/>
    <property type="project" value="TreeGrafter"/>
</dbReference>
<feature type="region of interest" description="Disordered" evidence="1">
    <location>
        <begin position="38"/>
        <end position="80"/>
    </location>
</feature>
<reference evidence="4 5" key="1">
    <citation type="journal article" date="2010" name="Plant Cell">
        <title>The Chlorella variabilis NC64A genome reveals adaptation to photosymbiosis, coevolution with viruses, and cryptic sex.</title>
        <authorList>
            <person name="Blanc G."/>
            <person name="Duncan G."/>
            <person name="Agarkova I."/>
            <person name="Borodovsky M."/>
            <person name="Gurnon J."/>
            <person name="Kuo A."/>
            <person name="Lindquist E."/>
            <person name="Lucas S."/>
            <person name="Pangilinan J."/>
            <person name="Polle J."/>
            <person name="Salamov A."/>
            <person name="Terry A."/>
            <person name="Yamada T."/>
            <person name="Dunigan D.D."/>
            <person name="Grigoriev I.V."/>
            <person name="Claverie J.M."/>
            <person name="Van Etten J.L."/>
        </authorList>
    </citation>
    <scope>NUCLEOTIDE SEQUENCE [LARGE SCALE GENOMIC DNA]</scope>
    <source>
        <strain evidence="4 5">NC64A</strain>
    </source>
</reference>
<dbReference type="PANTHER" id="PTHR34675">
    <property type="entry name" value="PROTEIN TRIGALACTOSYLDIACYLGLYCEROL 2, CHLOROPLASTIC"/>
    <property type="match status" value="1"/>
</dbReference>
<proteinExistence type="predicted"/>
<feature type="domain" description="Mce/MlaD" evidence="3">
    <location>
        <begin position="137"/>
        <end position="212"/>
    </location>
</feature>
<dbReference type="RefSeq" id="XP_005844284.1">
    <property type="nucleotide sequence ID" value="XM_005844222.1"/>
</dbReference>
<evidence type="ECO:0000256" key="2">
    <source>
        <dbReference type="SAM" id="Phobius"/>
    </source>
</evidence>
<gene>
    <name evidence="4" type="ORF">CHLNCDRAFT_37045</name>
</gene>
<dbReference type="Proteomes" id="UP000008141">
    <property type="component" value="Unassembled WGS sequence"/>
</dbReference>
<dbReference type="STRING" id="554065.E1ZQ59"/>
<keyword evidence="5" id="KW-1185">Reference proteome</keyword>
<dbReference type="AlphaFoldDB" id="E1ZQ59"/>
<keyword evidence="2" id="KW-0472">Membrane</keyword>
<dbReference type="GeneID" id="17351510"/>
<accession>E1ZQ59</accession>
<evidence type="ECO:0000313" key="4">
    <source>
        <dbReference type="EMBL" id="EFN52182.1"/>
    </source>
</evidence>
<dbReference type="PANTHER" id="PTHR34675:SF1">
    <property type="entry name" value="PROTEIN TRIGALACTOSYLDIACYLGLYCEROL 2, CHLOROPLASTIC"/>
    <property type="match status" value="1"/>
</dbReference>
<evidence type="ECO:0000259" key="3">
    <source>
        <dbReference type="Pfam" id="PF02470"/>
    </source>
</evidence>
<organism evidence="5">
    <name type="scientific">Chlorella variabilis</name>
    <name type="common">Green alga</name>
    <dbReference type="NCBI Taxonomy" id="554065"/>
    <lineage>
        <taxon>Eukaryota</taxon>
        <taxon>Viridiplantae</taxon>
        <taxon>Chlorophyta</taxon>
        <taxon>core chlorophytes</taxon>
        <taxon>Trebouxiophyceae</taxon>
        <taxon>Chlorellales</taxon>
        <taxon>Chlorellaceae</taxon>
        <taxon>Chlorella clade</taxon>
        <taxon>Chlorella</taxon>
    </lineage>
</organism>
<evidence type="ECO:0000256" key="1">
    <source>
        <dbReference type="SAM" id="MobiDB-lite"/>
    </source>
</evidence>
<dbReference type="KEGG" id="cvr:CHLNCDRAFT_37045"/>
<dbReference type="GO" id="GO:0005543">
    <property type="term" value="F:phospholipid binding"/>
    <property type="evidence" value="ECO:0007669"/>
    <property type="project" value="TreeGrafter"/>
</dbReference>